<protein>
    <submittedName>
        <fullName evidence="1">Uncharacterized protein</fullName>
    </submittedName>
</protein>
<sequence>METSNPMATTSTSTFRLPNVKDSYILTKNHSQSCHDLASALINPKSSLSISYTKNLNEYPMPYTFSQKIPTKEDIRKYNEEFLSSKKKCLETSPEPPLVKSERVIKLPRIKLSEVRKGIFSETNWHNNDAEVNMPEEQKATRYSARPEGLNESWKTIFPTKGLPYNNIPNTTSKRFTVIDPKNDIELSNFIVNSTNAFKTEWSKRNGFKDRKFFPELHPEFLGVTKDNFRKRDDFVDYRENMLKVKEMMGGAWGTKK</sequence>
<accession>A0AAU9JUK1</accession>
<reference evidence="1" key="1">
    <citation type="submission" date="2021-09" db="EMBL/GenBank/DDBJ databases">
        <authorList>
            <consortium name="AG Swart"/>
            <person name="Singh M."/>
            <person name="Singh A."/>
            <person name="Seah K."/>
            <person name="Emmerich C."/>
        </authorList>
    </citation>
    <scope>NUCLEOTIDE SEQUENCE</scope>
    <source>
        <strain evidence="1">ATCC30299</strain>
    </source>
</reference>
<comment type="caution">
    <text evidence="1">The sequence shown here is derived from an EMBL/GenBank/DDBJ whole genome shotgun (WGS) entry which is preliminary data.</text>
</comment>
<dbReference type="Proteomes" id="UP001162131">
    <property type="component" value="Unassembled WGS sequence"/>
</dbReference>
<evidence type="ECO:0000313" key="1">
    <source>
        <dbReference type="EMBL" id="CAG9324569.1"/>
    </source>
</evidence>
<dbReference type="AlphaFoldDB" id="A0AAU9JUK1"/>
<dbReference type="EMBL" id="CAJZBQ010000036">
    <property type="protein sequence ID" value="CAG9324569.1"/>
    <property type="molecule type" value="Genomic_DNA"/>
</dbReference>
<evidence type="ECO:0000313" key="2">
    <source>
        <dbReference type="Proteomes" id="UP001162131"/>
    </source>
</evidence>
<organism evidence="1 2">
    <name type="scientific">Blepharisma stoltei</name>
    <dbReference type="NCBI Taxonomy" id="1481888"/>
    <lineage>
        <taxon>Eukaryota</taxon>
        <taxon>Sar</taxon>
        <taxon>Alveolata</taxon>
        <taxon>Ciliophora</taxon>
        <taxon>Postciliodesmatophora</taxon>
        <taxon>Heterotrichea</taxon>
        <taxon>Heterotrichida</taxon>
        <taxon>Blepharismidae</taxon>
        <taxon>Blepharisma</taxon>
    </lineage>
</organism>
<name>A0AAU9JUK1_9CILI</name>
<keyword evidence="2" id="KW-1185">Reference proteome</keyword>
<gene>
    <name evidence="1" type="ORF">BSTOLATCC_MIC36355</name>
</gene>
<proteinExistence type="predicted"/>